<feature type="region of interest" description="Disordered" evidence="3">
    <location>
        <begin position="31"/>
        <end position="51"/>
    </location>
</feature>
<evidence type="ECO:0000256" key="3">
    <source>
        <dbReference type="SAM" id="MobiDB-lite"/>
    </source>
</evidence>
<evidence type="ECO:0000313" key="5">
    <source>
        <dbReference type="EMBL" id="GAI21319.1"/>
    </source>
</evidence>
<dbReference type="InterPro" id="IPR009010">
    <property type="entry name" value="Asp_de-COase-like_dom_sf"/>
</dbReference>
<comment type="caution">
    <text evidence="5">The sequence shown here is derived from an EMBL/GenBank/DDBJ whole genome shotgun (WGS) entry which is preliminary data.</text>
</comment>
<evidence type="ECO:0000259" key="4">
    <source>
        <dbReference type="Pfam" id="PF01568"/>
    </source>
</evidence>
<keyword evidence="2" id="KW-0479">Metal-binding</keyword>
<dbReference type="PANTHER" id="PTHR43742">
    <property type="entry name" value="TRIMETHYLAMINE-N-OXIDE REDUCTASE"/>
    <property type="match status" value="1"/>
</dbReference>
<keyword evidence="2" id="KW-0411">Iron-sulfur</keyword>
<dbReference type="EMBL" id="BARV01015949">
    <property type="protein sequence ID" value="GAI21319.1"/>
    <property type="molecule type" value="Genomic_DNA"/>
</dbReference>
<sequence length="189" mass="21661">QPEQYKRYEQDGFKTPSGKVELYSSQLQERGLDPLPTYYEPPETPYSDPELTKEYPLLCTTRKLAAYRHSGGRQISSLRRSHPEPVIIIHPETASKLGIENGDWVYIETKRGRIKQKADLSTGVDPRVVVVDHAWWFPERGEAELFGWAESNYNVLTNGEPPFNREVGSFNIRGLACKVYKEFVAQLES</sequence>
<dbReference type="PANTHER" id="PTHR43742:SF6">
    <property type="entry name" value="OXIDOREDUCTASE YYAE-RELATED"/>
    <property type="match status" value="1"/>
</dbReference>
<dbReference type="Pfam" id="PF01568">
    <property type="entry name" value="Molydop_binding"/>
    <property type="match status" value="1"/>
</dbReference>
<dbReference type="GO" id="GO:0051536">
    <property type="term" value="F:iron-sulfur cluster binding"/>
    <property type="evidence" value="ECO:0007669"/>
    <property type="project" value="UniProtKB-KW"/>
</dbReference>
<dbReference type="SUPFAM" id="SSF50692">
    <property type="entry name" value="ADC-like"/>
    <property type="match status" value="1"/>
</dbReference>
<dbReference type="CDD" id="cd02781">
    <property type="entry name" value="MopB_CT_Acetylene-hydratase"/>
    <property type="match status" value="1"/>
</dbReference>
<protein>
    <recommendedName>
        <fullName evidence="4">Molybdopterin dinucleotide-binding domain-containing protein</fullName>
    </recommendedName>
</protein>
<feature type="domain" description="Molybdopterin dinucleotide-binding" evidence="4">
    <location>
        <begin position="58"/>
        <end position="158"/>
    </location>
</feature>
<keyword evidence="1" id="KW-0408">Iron</keyword>
<feature type="non-terminal residue" evidence="5">
    <location>
        <position position="1"/>
    </location>
</feature>
<dbReference type="InterPro" id="IPR037949">
    <property type="entry name" value="MopB_CT_Acetylene-hydratase"/>
</dbReference>
<name>X1NRN3_9ZZZZ</name>
<dbReference type="InterPro" id="IPR050612">
    <property type="entry name" value="Prok_Mopterin_Oxidored"/>
</dbReference>
<gene>
    <name evidence="5" type="ORF">S06H3_27484</name>
</gene>
<dbReference type="GO" id="GO:0043546">
    <property type="term" value="F:molybdopterin cofactor binding"/>
    <property type="evidence" value="ECO:0007669"/>
    <property type="project" value="InterPro"/>
</dbReference>
<feature type="compositionally biased region" description="Low complexity" evidence="3">
    <location>
        <begin position="33"/>
        <end position="49"/>
    </location>
</feature>
<evidence type="ECO:0000256" key="2">
    <source>
        <dbReference type="ARBA" id="ARBA00023014"/>
    </source>
</evidence>
<dbReference type="GO" id="GO:0016491">
    <property type="term" value="F:oxidoreductase activity"/>
    <property type="evidence" value="ECO:0007669"/>
    <property type="project" value="InterPro"/>
</dbReference>
<proteinExistence type="predicted"/>
<reference evidence="5" key="1">
    <citation type="journal article" date="2014" name="Front. Microbiol.">
        <title>High frequency of phylogenetically diverse reductive dehalogenase-homologous genes in deep subseafloor sedimentary metagenomes.</title>
        <authorList>
            <person name="Kawai M."/>
            <person name="Futagami T."/>
            <person name="Toyoda A."/>
            <person name="Takaki Y."/>
            <person name="Nishi S."/>
            <person name="Hori S."/>
            <person name="Arai W."/>
            <person name="Tsubouchi T."/>
            <person name="Morono Y."/>
            <person name="Uchiyama I."/>
            <person name="Ito T."/>
            <person name="Fujiyama A."/>
            <person name="Inagaki F."/>
            <person name="Takami H."/>
        </authorList>
    </citation>
    <scope>NUCLEOTIDE SEQUENCE</scope>
    <source>
        <strain evidence="5">Expedition CK06-06</strain>
    </source>
</reference>
<evidence type="ECO:0000256" key="1">
    <source>
        <dbReference type="ARBA" id="ARBA00023004"/>
    </source>
</evidence>
<dbReference type="GO" id="GO:0018818">
    <property type="term" value="F:acetylene hydratase activity"/>
    <property type="evidence" value="ECO:0007669"/>
    <property type="project" value="InterPro"/>
</dbReference>
<accession>X1NRN3</accession>
<organism evidence="5">
    <name type="scientific">marine sediment metagenome</name>
    <dbReference type="NCBI Taxonomy" id="412755"/>
    <lineage>
        <taxon>unclassified sequences</taxon>
        <taxon>metagenomes</taxon>
        <taxon>ecological metagenomes</taxon>
    </lineage>
</organism>
<dbReference type="AlphaFoldDB" id="X1NRN3"/>
<dbReference type="InterPro" id="IPR006657">
    <property type="entry name" value="MoPterin_dinucl-bd_dom"/>
</dbReference>
<dbReference type="Gene3D" id="2.40.40.20">
    <property type="match status" value="1"/>
</dbReference>